<feature type="domain" description="Malate synthase G alpha-beta insertion" evidence="1">
    <location>
        <begin position="40"/>
        <end position="103"/>
    </location>
</feature>
<reference evidence="2 3" key="1">
    <citation type="journal article" date="2012" name="Int. J. Syst. Evol. Microbiol.">
        <title>Vibrio caribbeanicus sp. nov., isolated from the marine sponge Scleritoderma cyanea.</title>
        <authorList>
            <person name="Hoffmann M."/>
            <person name="Monday S.R."/>
            <person name="Allard M.W."/>
            <person name="Strain E.A."/>
            <person name="Whittaker P."/>
            <person name="Naum M."/>
            <person name="McCarthy P.J."/>
            <person name="Lopez J.V."/>
            <person name="Fischer M."/>
            <person name="Brown E.W."/>
        </authorList>
    </citation>
    <scope>NUCLEOTIDE SEQUENCE [LARGE SCALE GENOMIC DNA]</scope>
    <source>
        <strain evidence="2 3">ATCC BAA-2122</strain>
    </source>
</reference>
<dbReference type="GO" id="GO:0000287">
    <property type="term" value="F:magnesium ion binding"/>
    <property type="evidence" value="ECO:0007669"/>
    <property type="project" value="TreeGrafter"/>
</dbReference>
<accession>E3BJI8</accession>
<dbReference type="GO" id="GO:0009436">
    <property type="term" value="P:glyoxylate catabolic process"/>
    <property type="evidence" value="ECO:0007669"/>
    <property type="project" value="TreeGrafter"/>
</dbReference>
<dbReference type="Gene3D" id="2.170.170.11">
    <property type="entry name" value="Malate synthase G - maily-beta sub-domain"/>
    <property type="match status" value="1"/>
</dbReference>
<evidence type="ECO:0000259" key="1">
    <source>
        <dbReference type="Pfam" id="PF20658"/>
    </source>
</evidence>
<dbReference type="PANTHER" id="PTHR42739:SF1">
    <property type="entry name" value="MALATE SYNTHASE G"/>
    <property type="match status" value="1"/>
</dbReference>
<dbReference type="Proteomes" id="UP000002943">
    <property type="component" value="Unassembled WGS sequence"/>
</dbReference>
<dbReference type="RefSeq" id="WP_009601189.1">
    <property type="nucleotide sequence ID" value="NZ_AEIU01000069.1"/>
</dbReference>
<sequence>MNTLTFDKTKIQNKEQPFIADAVFAVEAINSDHVIEKQTKVKQLLDELFPLESGSHENVTSYVVDYHHVMAYFKDGSHSGLKYPKQFIAYEGEKEEPCSLLLRDGVGSHVEISLGKHKGTGCIELVEIEDIQLETCTTLSSDAPHISGVRHWISLLKGDGKGLSNACNEEKEYTAKSGEDYQLERYYVVK</sequence>
<dbReference type="EC" id="2.3.3.9" evidence="2"/>
<dbReference type="Pfam" id="PF20658">
    <property type="entry name" value="MSG_insertion"/>
    <property type="match status" value="1"/>
</dbReference>
<evidence type="ECO:0000313" key="3">
    <source>
        <dbReference type="Proteomes" id="UP000002943"/>
    </source>
</evidence>
<protein>
    <submittedName>
        <fullName evidence="2">Malate synthase</fullName>
        <ecNumber evidence="2">2.3.3.9</ecNumber>
    </submittedName>
</protein>
<dbReference type="OrthoDB" id="5899875at2"/>
<dbReference type="SUPFAM" id="SSF51645">
    <property type="entry name" value="Malate synthase G"/>
    <property type="match status" value="1"/>
</dbReference>
<proteinExistence type="predicted"/>
<keyword evidence="2" id="KW-0012">Acyltransferase</keyword>
<keyword evidence="2" id="KW-0808">Transferase</keyword>
<name>E3BJI8_9VIBR</name>
<dbReference type="NCBIfam" id="NF006511">
    <property type="entry name" value="PRK08951.1"/>
    <property type="match status" value="1"/>
</dbReference>
<dbReference type="GO" id="GO:0004474">
    <property type="term" value="F:malate synthase activity"/>
    <property type="evidence" value="ECO:0007669"/>
    <property type="project" value="UniProtKB-EC"/>
</dbReference>
<dbReference type="InterPro" id="IPR006253">
    <property type="entry name" value="Malate_synthG"/>
</dbReference>
<gene>
    <name evidence="2" type="ORF">VIBC2010_07304</name>
</gene>
<evidence type="ECO:0000313" key="2">
    <source>
        <dbReference type="EMBL" id="EFP96757.1"/>
    </source>
</evidence>
<dbReference type="EMBL" id="AEIU01000069">
    <property type="protein sequence ID" value="EFP96757.1"/>
    <property type="molecule type" value="Genomic_DNA"/>
</dbReference>
<dbReference type="InterPro" id="IPR011076">
    <property type="entry name" value="Malate_synth_sf"/>
</dbReference>
<dbReference type="GO" id="GO:0005829">
    <property type="term" value="C:cytosol"/>
    <property type="evidence" value="ECO:0007669"/>
    <property type="project" value="TreeGrafter"/>
</dbReference>
<dbReference type="STRING" id="796620.VIBC2010_07304"/>
<comment type="caution">
    <text evidence="2">The sequence shown here is derived from an EMBL/GenBank/DDBJ whole genome shotgun (WGS) entry which is preliminary data.</text>
</comment>
<dbReference type="PANTHER" id="PTHR42739">
    <property type="entry name" value="MALATE SYNTHASE G"/>
    <property type="match status" value="1"/>
</dbReference>
<dbReference type="InterPro" id="IPR048357">
    <property type="entry name" value="MSG_insertion"/>
</dbReference>
<keyword evidence="3" id="KW-1185">Reference proteome</keyword>
<organism evidence="2 3">
    <name type="scientific">Vibrio caribbeanicus ATCC BAA-2122</name>
    <dbReference type="NCBI Taxonomy" id="796620"/>
    <lineage>
        <taxon>Bacteria</taxon>
        <taxon>Pseudomonadati</taxon>
        <taxon>Pseudomonadota</taxon>
        <taxon>Gammaproteobacteria</taxon>
        <taxon>Vibrionales</taxon>
        <taxon>Vibrionaceae</taxon>
        <taxon>Vibrio</taxon>
    </lineage>
</organism>
<dbReference type="AlphaFoldDB" id="E3BJI8"/>
<dbReference type="GO" id="GO:0006097">
    <property type="term" value="P:glyoxylate cycle"/>
    <property type="evidence" value="ECO:0007669"/>
    <property type="project" value="InterPro"/>
</dbReference>
<dbReference type="eggNOG" id="COG2225">
    <property type="taxonomic scope" value="Bacteria"/>
</dbReference>